<reference evidence="3" key="1">
    <citation type="journal article" date="2020" name="Nature">
        <title>Giant virus diversity and host interactions through global metagenomics.</title>
        <authorList>
            <person name="Schulz F."/>
            <person name="Roux S."/>
            <person name="Paez-Espino D."/>
            <person name="Jungbluth S."/>
            <person name="Walsh D.A."/>
            <person name="Denef V.J."/>
            <person name="McMahon K.D."/>
            <person name="Konstantinidis K.T."/>
            <person name="Eloe-Fadrosh E.A."/>
            <person name="Kyrpides N.C."/>
            <person name="Woyke T."/>
        </authorList>
    </citation>
    <scope>NUCLEOTIDE SEQUENCE</scope>
    <source>
        <strain evidence="3">GVMAG-M-3300023184-62</strain>
    </source>
</reference>
<evidence type="ECO:0000256" key="1">
    <source>
        <dbReference type="SAM" id="Phobius"/>
    </source>
</evidence>
<dbReference type="AlphaFoldDB" id="A0A6C0IAC1"/>
<dbReference type="SUPFAM" id="SSF52833">
    <property type="entry name" value="Thioredoxin-like"/>
    <property type="match status" value="1"/>
</dbReference>
<dbReference type="PANTHER" id="PTHR45672:SF11">
    <property type="entry name" value="PROTEIN DISULFIDE-ISOMERASE C17H9.14C"/>
    <property type="match status" value="1"/>
</dbReference>
<keyword evidence="1" id="KW-1133">Transmembrane helix</keyword>
<dbReference type="PROSITE" id="PS51352">
    <property type="entry name" value="THIOREDOXIN_2"/>
    <property type="match status" value="1"/>
</dbReference>
<dbReference type="GO" id="GO:0006457">
    <property type="term" value="P:protein folding"/>
    <property type="evidence" value="ECO:0007669"/>
    <property type="project" value="TreeGrafter"/>
</dbReference>
<feature type="domain" description="Thioredoxin" evidence="2">
    <location>
        <begin position="1"/>
        <end position="137"/>
    </location>
</feature>
<accession>A0A6C0IAC1</accession>
<sequence>MKYPVKPLHIVIGLIVAALVIIYFVGLPSNWSFKVDGFTDGGSGNNPKLTMYYVDWCPHCTSAKPDFQSVMGNGTATINGKTVDVAMVNPEKDPAAAAGKPVKGYPTILFEKPGGNIVEYSGERNKAGFLQFLNENV</sequence>
<feature type="transmembrane region" description="Helical" evidence="1">
    <location>
        <begin position="7"/>
        <end position="26"/>
    </location>
</feature>
<dbReference type="InterPro" id="IPR036249">
    <property type="entry name" value="Thioredoxin-like_sf"/>
</dbReference>
<dbReference type="GO" id="GO:0003756">
    <property type="term" value="F:protein disulfide isomerase activity"/>
    <property type="evidence" value="ECO:0007669"/>
    <property type="project" value="TreeGrafter"/>
</dbReference>
<keyword evidence="1" id="KW-0472">Membrane</keyword>
<name>A0A6C0IAC1_9ZZZZ</name>
<dbReference type="Pfam" id="PF00085">
    <property type="entry name" value="Thioredoxin"/>
    <property type="match status" value="1"/>
</dbReference>
<dbReference type="GO" id="GO:0005783">
    <property type="term" value="C:endoplasmic reticulum"/>
    <property type="evidence" value="ECO:0007669"/>
    <property type="project" value="TreeGrafter"/>
</dbReference>
<organism evidence="3">
    <name type="scientific">viral metagenome</name>
    <dbReference type="NCBI Taxonomy" id="1070528"/>
    <lineage>
        <taxon>unclassified sequences</taxon>
        <taxon>metagenomes</taxon>
        <taxon>organismal metagenomes</taxon>
    </lineage>
</organism>
<keyword evidence="1" id="KW-0812">Transmembrane</keyword>
<dbReference type="InterPro" id="IPR013766">
    <property type="entry name" value="Thioredoxin_domain"/>
</dbReference>
<dbReference type="Gene3D" id="3.40.30.10">
    <property type="entry name" value="Glutaredoxin"/>
    <property type="match status" value="1"/>
</dbReference>
<evidence type="ECO:0000259" key="2">
    <source>
        <dbReference type="PROSITE" id="PS51352"/>
    </source>
</evidence>
<evidence type="ECO:0000313" key="3">
    <source>
        <dbReference type="EMBL" id="QHT89981.1"/>
    </source>
</evidence>
<proteinExistence type="predicted"/>
<dbReference type="InterPro" id="IPR051063">
    <property type="entry name" value="PDI"/>
</dbReference>
<dbReference type="PANTHER" id="PTHR45672">
    <property type="entry name" value="PROTEIN DISULFIDE-ISOMERASE C17H9.14C-RELATED"/>
    <property type="match status" value="1"/>
</dbReference>
<protein>
    <recommendedName>
        <fullName evidence="2">Thioredoxin domain-containing protein</fullName>
    </recommendedName>
</protein>
<dbReference type="EMBL" id="MN740152">
    <property type="protein sequence ID" value="QHT89981.1"/>
    <property type="molecule type" value="Genomic_DNA"/>
</dbReference>